<evidence type="ECO:0000256" key="15">
    <source>
        <dbReference type="ARBA" id="ARBA00049902"/>
    </source>
</evidence>
<proteinExistence type="inferred from homology"/>
<gene>
    <name evidence="16" type="primary">ftsW</name>
    <name evidence="17" type="ORF">DFR27_1258</name>
</gene>
<evidence type="ECO:0000313" key="17">
    <source>
        <dbReference type="EMBL" id="RMA81438.1"/>
    </source>
</evidence>
<accession>A0A3M0AFA2</accession>
<comment type="function">
    <text evidence="16">Peptidoglycan polymerase that is essential for cell division.</text>
</comment>
<keyword evidence="4 16" id="KW-0132">Cell division</keyword>
<reference evidence="17 18" key="1">
    <citation type="submission" date="2018-10" db="EMBL/GenBank/DDBJ databases">
        <title>Genomic Encyclopedia of Type Strains, Phase IV (KMG-IV): sequencing the most valuable type-strain genomes for metagenomic binning, comparative biology and taxonomic classification.</title>
        <authorList>
            <person name="Goeker M."/>
        </authorList>
    </citation>
    <scope>NUCLEOTIDE SEQUENCE [LARGE SCALE GENOMIC DNA]</scope>
    <source>
        <strain evidence="17 18">DSM 25080</strain>
    </source>
</reference>
<evidence type="ECO:0000256" key="9">
    <source>
        <dbReference type="ARBA" id="ARBA00022984"/>
    </source>
</evidence>
<evidence type="ECO:0000256" key="8">
    <source>
        <dbReference type="ARBA" id="ARBA00022960"/>
    </source>
</evidence>
<feature type="transmembrane region" description="Helical" evidence="16">
    <location>
        <begin position="17"/>
        <end position="36"/>
    </location>
</feature>
<feature type="transmembrane region" description="Helical" evidence="16">
    <location>
        <begin position="348"/>
        <end position="371"/>
    </location>
</feature>
<evidence type="ECO:0000256" key="12">
    <source>
        <dbReference type="ARBA" id="ARBA00023306"/>
    </source>
</evidence>
<evidence type="ECO:0000256" key="11">
    <source>
        <dbReference type="ARBA" id="ARBA00023136"/>
    </source>
</evidence>
<dbReference type="PROSITE" id="PS00428">
    <property type="entry name" value="FTSW_RODA_SPOVE"/>
    <property type="match status" value="1"/>
</dbReference>
<dbReference type="HAMAP" id="MF_00913">
    <property type="entry name" value="PGT_FtsW_proteobact"/>
    <property type="match status" value="1"/>
</dbReference>
<keyword evidence="16" id="KW-0997">Cell inner membrane</keyword>
<protein>
    <recommendedName>
        <fullName evidence="16">Probable peptidoglycan glycosyltransferase FtsW</fullName>
        <shortName evidence="16">PGT</shortName>
        <ecNumber evidence="16">2.4.99.28</ecNumber>
    </recommendedName>
    <alternativeName>
        <fullName evidence="16">Cell division protein FtsW</fullName>
    </alternativeName>
    <alternativeName>
        <fullName evidence="16">Cell wall polymerase</fullName>
    </alternativeName>
    <alternativeName>
        <fullName evidence="16">Peptidoglycan polymerase</fullName>
        <shortName evidence="16">PG polymerase</shortName>
    </alternativeName>
</protein>
<evidence type="ECO:0000256" key="13">
    <source>
        <dbReference type="ARBA" id="ARBA00023316"/>
    </source>
</evidence>
<dbReference type="EMBL" id="REFJ01000002">
    <property type="protein sequence ID" value="RMA81438.1"/>
    <property type="molecule type" value="Genomic_DNA"/>
</dbReference>
<evidence type="ECO:0000313" key="18">
    <source>
        <dbReference type="Proteomes" id="UP000267187"/>
    </source>
</evidence>
<dbReference type="GO" id="GO:0005886">
    <property type="term" value="C:plasma membrane"/>
    <property type="evidence" value="ECO:0007669"/>
    <property type="project" value="UniProtKB-SubCell"/>
</dbReference>
<evidence type="ECO:0000256" key="5">
    <source>
        <dbReference type="ARBA" id="ARBA00022676"/>
    </source>
</evidence>
<keyword evidence="7 16" id="KW-0812">Transmembrane</keyword>
<evidence type="ECO:0000256" key="1">
    <source>
        <dbReference type="ARBA" id="ARBA00004651"/>
    </source>
</evidence>
<dbReference type="RefSeq" id="WP_245962613.1">
    <property type="nucleotide sequence ID" value="NZ_REFJ01000002.1"/>
</dbReference>
<dbReference type="GO" id="GO:0071555">
    <property type="term" value="P:cell wall organization"/>
    <property type="evidence" value="ECO:0007669"/>
    <property type="project" value="UniProtKB-KW"/>
</dbReference>
<feature type="transmembrane region" description="Helical" evidence="16">
    <location>
        <begin position="310"/>
        <end position="328"/>
    </location>
</feature>
<dbReference type="Proteomes" id="UP000267187">
    <property type="component" value="Unassembled WGS sequence"/>
</dbReference>
<comment type="subcellular location">
    <subcellularLocation>
        <location evidence="16">Cell inner membrane</location>
        <topology evidence="16">Multi-pass membrane protein</topology>
    </subcellularLocation>
    <subcellularLocation>
        <location evidence="1">Cell membrane</location>
        <topology evidence="1">Multi-pass membrane protein</topology>
    </subcellularLocation>
    <text evidence="16">Localizes to the division septum.</text>
</comment>
<dbReference type="UniPathway" id="UPA00219"/>
<keyword evidence="10 16" id="KW-1133">Transmembrane helix</keyword>
<dbReference type="InterPro" id="IPR001182">
    <property type="entry name" value="FtsW/RodA"/>
</dbReference>
<evidence type="ECO:0000256" key="6">
    <source>
        <dbReference type="ARBA" id="ARBA00022679"/>
    </source>
</evidence>
<keyword evidence="13 16" id="KW-0961">Cell wall biogenesis/degradation</keyword>
<dbReference type="AlphaFoldDB" id="A0A3M0AFA2"/>
<evidence type="ECO:0000256" key="7">
    <source>
        <dbReference type="ARBA" id="ARBA00022692"/>
    </source>
</evidence>
<keyword evidence="6 16" id="KW-0808">Transferase</keyword>
<keyword evidence="3 16" id="KW-1003">Cell membrane</keyword>
<dbReference type="GO" id="GO:0015648">
    <property type="term" value="F:lipid-linked peptidoglycan transporter activity"/>
    <property type="evidence" value="ECO:0007669"/>
    <property type="project" value="TreeGrafter"/>
</dbReference>
<dbReference type="Pfam" id="PF01098">
    <property type="entry name" value="FTSW_RODA_SPOVE"/>
    <property type="match status" value="1"/>
</dbReference>
<feature type="transmembrane region" description="Helical" evidence="16">
    <location>
        <begin position="80"/>
        <end position="99"/>
    </location>
</feature>
<dbReference type="GO" id="GO:0032153">
    <property type="term" value="C:cell division site"/>
    <property type="evidence" value="ECO:0007669"/>
    <property type="project" value="UniProtKB-UniRule"/>
</dbReference>
<evidence type="ECO:0000256" key="3">
    <source>
        <dbReference type="ARBA" id="ARBA00022475"/>
    </source>
</evidence>
<comment type="pathway">
    <text evidence="2 16">Cell wall biogenesis; peptidoglycan biosynthesis.</text>
</comment>
<comment type="similarity">
    <text evidence="14 16">Belongs to the SEDS family. FtsW subfamily.</text>
</comment>
<comment type="caution">
    <text evidence="17">The sequence shown here is derived from an EMBL/GenBank/DDBJ whole genome shotgun (WGS) entry which is preliminary data.</text>
</comment>
<keyword evidence="11 16" id="KW-0472">Membrane</keyword>
<name>A0A3M0AFA2_9GAMM</name>
<dbReference type="GO" id="GO:0008955">
    <property type="term" value="F:peptidoglycan glycosyltransferase activity"/>
    <property type="evidence" value="ECO:0007669"/>
    <property type="project" value="UniProtKB-UniRule"/>
</dbReference>
<evidence type="ECO:0000256" key="2">
    <source>
        <dbReference type="ARBA" id="ARBA00004752"/>
    </source>
</evidence>
<comment type="catalytic activity">
    <reaction evidence="15 16">
        <text>[GlcNAc-(1-&gt;4)-Mur2Ac(oyl-L-Ala-gamma-D-Glu-L-Lys-D-Ala-D-Ala)](n)-di-trans,octa-cis-undecaprenyl diphosphate + beta-D-GlcNAc-(1-&gt;4)-Mur2Ac(oyl-L-Ala-gamma-D-Glu-L-Lys-D-Ala-D-Ala)-di-trans,octa-cis-undecaprenyl diphosphate = [GlcNAc-(1-&gt;4)-Mur2Ac(oyl-L-Ala-gamma-D-Glu-L-Lys-D-Ala-D-Ala)](n+1)-di-trans,octa-cis-undecaprenyl diphosphate + di-trans,octa-cis-undecaprenyl diphosphate + H(+)</text>
        <dbReference type="Rhea" id="RHEA:23708"/>
        <dbReference type="Rhea" id="RHEA-COMP:9602"/>
        <dbReference type="Rhea" id="RHEA-COMP:9603"/>
        <dbReference type="ChEBI" id="CHEBI:15378"/>
        <dbReference type="ChEBI" id="CHEBI:58405"/>
        <dbReference type="ChEBI" id="CHEBI:60033"/>
        <dbReference type="ChEBI" id="CHEBI:78435"/>
        <dbReference type="EC" id="2.4.99.28"/>
    </reaction>
</comment>
<evidence type="ECO:0000256" key="14">
    <source>
        <dbReference type="ARBA" id="ARBA00038053"/>
    </source>
</evidence>
<evidence type="ECO:0000256" key="10">
    <source>
        <dbReference type="ARBA" id="ARBA00022989"/>
    </source>
</evidence>
<keyword evidence="5 16" id="KW-0328">Glycosyltransferase</keyword>
<keyword evidence="12 16" id="KW-0131">Cell cycle</keyword>
<dbReference type="GO" id="GO:0008360">
    <property type="term" value="P:regulation of cell shape"/>
    <property type="evidence" value="ECO:0007669"/>
    <property type="project" value="UniProtKB-KW"/>
</dbReference>
<feature type="transmembrane region" description="Helical" evidence="16">
    <location>
        <begin position="56"/>
        <end position="74"/>
    </location>
</feature>
<dbReference type="InterPro" id="IPR018365">
    <property type="entry name" value="Cell_cycle_FtsW-rel_CS"/>
</dbReference>
<dbReference type="PANTHER" id="PTHR30474">
    <property type="entry name" value="CELL CYCLE PROTEIN"/>
    <property type="match status" value="1"/>
</dbReference>
<dbReference type="EC" id="2.4.99.28" evidence="16"/>
<dbReference type="GO" id="GO:0009252">
    <property type="term" value="P:peptidoglycan biosynthetic process"/>
    <property type="evidence" value="ECO:0007669"/>
    <property type="project" value="UniProtKB-UniRule"/>
</dbReference>
<feature type="transmembrane region" description="Helical" evidence="16">
    <location>
        <begin position="278"/>
        <end position="298"/>
    </location>
</feature>
<feature type="transmembrane region" description="Helical" evidence="16">
    <location>
        <begin position="176"/>
        <end position="207"/>
    </location>
</feature>
<evidence type="ECO:0000256" key="16">
    <source>
        <dbReference type="HAMAP-Rule" id="MF_00913"/>
    </source>
</evidence>
<keyword evidence="9 16" id="KW-0573">Peptidoglycan synthesis</keyword>
<evidence type="ECO:0000256" key="4">
    <source>
        <dbReference type="ARBA" id="ARBA00022618"/>
    </source>
</evidence>
<dbReference type="PANTHER" id="PTHR30474:SF2">
    <property type="entry name" value="PEPTIDOGLYCAN GLYCOSYLTRANSFERASE FTSW-RELATED"/>
    <property type="match status" value="1"/>
</dbReference>
<keyword evidence="18" id="KW-1185">Reference proteome</keyword>
<feature type="transmembrane region" description="Helical" evidence="16">
    <location>
        <begin position="111"/>
        <end position="134"/>
    </location>
</feature>
<dbReference type="InterPro" id="IPR013437">
    <property type="entry name" value="FtsW"/>
</dbReference>
<keyword evidence="8 16" id="KW-0133">Cell shape</keyword>
<dbReference type="NCBIfam" id="TIGR02614">
    <property type="entry name" value="ftsW"/>
    <property type="match status" value="1"/>
</dbReference>
<feature type="transmembrane region" description="Helical" evidence="16">
    <location>
        <begin position="146"/>
        <end position="164"/>
    </location>
</feature>
<dbReference type="GO" id="GO:0043093">
    <property type="term" value="P:FtsZ-dependent cytokinesis"/>
    <property type="evidence" value="ECO:0007669"/>
    <property type="project" value="UniProtKB-UniRule"/>
</dbReference>
<organism evidence="17 18">
    <name type="scientific">Umboniibacter marinipuniceus</name>
    <dbReference type="NCBI Taxonomy" id="569599"/>
    <lineage>
        <taxon>Bacteria</taxon>
        <taxon>Pseudomonadati</taxon>
        <taxon>Pseudomonadota</taxon>
        <taxon>Gammaproteobacteria</taxon>
        <taxon>Cellvibrionales</taxon>
        <taxon>Cellvibrionaceae</taxon>
        <taxon>Umboniibacter</taxon>
    </lineage>
</organism>
<sequence length="392" mass="42756">MLRAANWSGFWQAQDRWFLVSVIALVALGFAMVASASSDYSAHHHGTIYYFSIRHAIYLSIGLVGLSIAAAIPLKDWYELSFPLFIAGVVLLVAVLFVGTSVNGSQRWIRLAGFSLQPSEFMKVGMVLFIARYITKFQQDLSTRTLYFFRPLLAVPLVALLLLAEPDYGATVLISATVIGMLFLSGAPLLPFITLMVAVLGSAYFLAISSPYRLARLTGFADPWANQFDSGYQLTQSLIAFGRGHLTGVGYGNSVQKLMFLPEAHTDFVFAIWAEETGFFGAALVIALFTLLVSRLFIISRKALKRNQPFIAWTAAGFGFLISGQAFINMGVASGLLPTKGLTLPFISYGGSSLLVSLVMVGIVMRLCAAMNQSATRVKRRQGKPSEDVDII</sequence>